<feature type="compositionally biased region" description="Basic and acidic residues" evidence="1">
    <location>
        <begin position="39"/>
        <end position="52"/>
    </location>
</feature>
<feature type="compositionally biased region" description="Basic and acidic residues" evidence="1">
    <location>
        <begin position="1"/>
        <end position="24"/>
    </location>
</feature>
<proteinExistence type="predicted"/>
<keyword evidence="2" id="KW-0812">Transmembrane</keyword>
<organism evidence="3">
    <name type="scientific">Aplanochytrium stocchinoi</name>
    <dbReference type="NCBI Taxonomy" id="215587"/>
    <lineage>
        <taxon>Eukaryota</taxon>
        <taxon>Sar</taxon>
        <taxon>Stramenopiles</taxon>
        <taxon>Bigyra</taxon>
        <taxon>Labyrinthulomycetes</taxon>
        <taxon>Thraustochytrida</taxon>
        <taxon>Thraustochytriidae</taxon>
        <taxon>Aplanochytrium</taxon>
    </lineage>
</organism>
<dbReference type="EMBL" id="HBIN01010530">
    <property type="protein sequence ID" value="CAE0437626.1"/>
    <property type="molecule type" value="Transcribed_RNA"/>
</dbReference>
<accession>A0A7S3LQK4</accession>
<feature type="region of interest" description="Disordered" evidence="1">
    <location>
        <begin position="1"/>
        <end position="309"/>
    </location>
</feature>
<dbReference type="AlphaFoldDB" id="A0A7S3LQK4"/>
<evidence type="ECO:0000313" key="3">
    <source>
        <dbReference type="EMBL" id="CAE0437626.1"/>
    </source>
</evidence>
<feature type="compositionally biased region" description="Low complexity" evidence="1">
    <location>
        <begin position="218"/>
        <end position="231"/>
    </location>
</feature>
<feature type="compositionally biased region" description="Polar residues" evidence="1">
    <location>
        <begin position="232"/>
        <end position="255"/>
    </location>
</feature>
<name>A0A7S3LQK4_9STRA</name>
<sequence>MSSKLREARRLAREKQQNSLEERLSSLNSSPKRGRKRKSAEDIEDVKVEKKAARQSNSPSKSRSKSPVKSTGKRRRSLVEDAIAAAKKKNRTSAAKAASKSKSSSNNSKGQSAHARALALAKAKAENEKIKEEPQKKPHVKYKKAPRSPSPYKKSLKLPATLPKKTPLQGKPKRVPDKKSSGRKRKLYTPAKLTKSAAKPSLSSYVREQDAKKMSPDSSSRPSLNWPSSSNKPTPSKETYKSDFSTTSSRPSLSWPSAKATPSPGNAAFTIRTPEPMSGTSSSPYNMISTPSDSPLPAKEKRERATAAAPAPSKVAEILKKAKFVSFVMVLSMLIFLFGLYALDRAYAYLEMENNEMALRGPEMLALPSAAESVQVSKLLDEGASLAPFGLDADSASALRSMFFKLSKDKQDELVAKTLHDLSLVVYNMEKTNRLLKYGLTFVGISTVCGWFLGPVLL</sequence>
<feature type="compositionally biased region" description="Low complexity" evidence="1">
    <location>
        <begin position="92"/>
        <end position="122"/>
    </location>
</feature>
<feature type="transmembrane region" description="Helical" evidence="2">
    <location>
        <begin position="324"/>
        <end position="343"/>
    </location>
</feature>
<reference evidence="3" key="1">
    <citation type="submission" date="2021-01" db="EMBL/GenBank/DDBJ databases">
        <authorList>
            <person name="Corre E."/>
            <person name="Pelletier E."/>
            <person name="Niang G."/>
            <person name="Scheremetjew M."/>
            <person name="Finn R."/>
            <person name="Kale V."/>
            <person name="Holt S."/>
            <person name="Cochrane G."/>
            <person name="Meng A."/>
            <person name="Brown T."/>
            <person name="Cohen L."/>
        </authorList>
    </citation>
    <scope>NUCLEOTIDE SEQUENCE</scope>
    <source>
        <strain evidence="3">GSBS06</strain>
    </source>
</reference>
<protein>
    <submittedName>
        <fullName evidence="3">Uncharacterized protein</fullName>
    </submittedName>
</protein>
<feature type="compositionally biased region" description="Polar residues" evidence="1">
    <location>
        <begin position="278"/>
        <end position="293"/>
    </location>
</feature>
<evidence type="ECO:0000256" key="2">
    <source>
        <dbReference type="SAM" id="Phobius"/>
    </source>
</evidence>
<feature type="compositionally biased region" description="Basic and acidic residues" evidence="1">
    <location>
        <begin position="123"/>
        <end position="136"/>
    </location>
</feature>
<keyword evidence="2" id="KW-1133">Transmembrane helix</keyword>
<feature type="compositionally biased region" description="Basic residues" evidence="1">
    <location>
        <begin position="137"/>
        <end position="146"/>
    </location>
</feature>
<evidence type="ECO:0000256" key="1">
    <source>
        <dbReference type="SAM" id="MobiDB-lite"/>
    </source>
</evidence>
<keyword evidence="2" id="KW-0472">Membrane</keyword>
<feature type="transmembrane region" description="Helical" evidence="2">
    <location>
        <begin position="438"/>
        <end position="457"/>
    </location>
</feature>
<feature type="compositionally biased region" description="Basic residues" evidence="1">
    <location>
        <begin position="62"/>
        <end position="76"/>
    </location>
</feature>
<gene>
    <name evidence="3" type="ORF">ASTO00021_LOCUS7883</name>
</gene>